<feature type="compositionally biased region" description="Basic and acidic residues" evidence="1">
    <location>
        <begin position="1"/>
        <end position="11"/>
    </location>
</feature>
<dbReference type="Proteomes" id="UP000775547">
    <property type="component" value="Unassembled WGS sequence"/>
</dbReference>
<feature type="transmembrane region" description="Helical" evidence="2">
    <location>
        <begin position="201"/>
        <end position="225"/>
    </location>
</feature>
<reference evidence="4" key="1">
    <citation type="submission" date="2020-07" db="EMBL/GenBank/DDBJ databases">
        <authorList>
            <person name="Nieuwenhuis M."/>
            <person name="Van De Peppel L.J.J."/>
        </authorList>
    </citation>
    <scope>NUCLEOTIDE SEQUENCE</scope>
    <source>
        <strain evidence="4">AP01</strain>
        <tissue evidence="4">Mycelium</tissue>
    </source>
</reference>
<organism evidence="4 5">
    <name type="scientific">Asterophora parasitica</name>
    <dbReference type="NCBI Taxonomy" id="117018"/>
    <lineage>
        <taxon>Eukaryota</taxon>
        <taxon>Fungi</taxon>
        <taxon>Dikarya</taxon>
        <taxon>Basidiomycota</taxon>
        <taxon>Agaricomycotina</taxon>
        <taxon>Agaricomycetes</taxon>
        <taxon>Agaricomycetidae</taxon>
        <taxon>Agaricales</taxon>
        <taxon>Tricholomatineae</taxon>
        <taxon>Lyophyllaceae</taxon>
        <taxon>Asterophora</taxon>
    </lineage>
</organism>
<feature type="region of interest" description="Disordered" evidence="1">
    <location>
        <begin position="1"/>
        <end position="29"/>
    </location>
</feature>
<keyword evidence="2" id="KW-0812">Transmembrane</keyword>
<feature type="transmembrane region" description="Helical" evidence="2">
    <location>
        <begin position="152"/>
        <end position="181"/>
    </location>
</feature>
<evidence type="ECO:0000313" key="5">
    <source>
        <dbReference type="Proteomes" id="UP000775547"/>
    </source>
</evidence>
<gene>
    <name evidence="4" type="ORF">DXG03_005319</name>
</gene>
<evidence type="ECO:0000259" key="3">
    <source>
        <dbReference type="Pfam" id="PF25886"/>
    </source>
</evidence>
<dbReference type="EMBL" id="JABCKV010000032">
    <property type="protein sequence ID" value="KAG5645782.1"/>
    <property type="molecule type" value="Genomic_DNA"/>
</dbReference>
<proteinExistence type="predicted"/>
<dbReference type="GO" id="GO:0005262">
    <property type="term" value="F:calcium channel activity"/>
    <property type="evidence" value="ECO:0007669"/>
    <property type="project" value="TreeGrafter"/>
</dbReference>
<feature type="compositionally biased region" description="Acidic residues" evidence="1">
    <location>
        <begin position="408"/>
        <end position="418"/>
    </location>
</feature>
<feature type="compositionally biased region" description="Polar residues" evidence="1">
    <location>
        <begin position="373"/>
        <end position="384"/>
    </location>
</feature>
<feature type="compositionally biased region" description="Basic and acidic residues" evidence="1">
    <location>
        <begin position="460"/>
        <end position="469"/>
    </location>
</feature>
<feature type="region of interest" description="Disordered" evidence="1">
    <location>
        <begin position="348"/>
        <end position="487"/>
    </location>
</feature>
<feature type="domain" description="Mechanosensitive ion channel protein Msy1/2-like transmembrane" evidence="3">
    <location>
        <begin position="157"/>
        <end position="318"/>
    </location>
</feature>
<dbReference type="AlphaFoldDB" id="A0A9P7G813"/>
<dbReference type="PANTHER" id="PTHR31323">
    <property type="entry name" value="MECHANOSENSITIVE ION CHANNEL PROTEIN MSY2"/>
    <property type="match status" value="1"/>
</dbReference>
<evidence type="ECO:0000313" key="4">
    <source>
        <dbReference type="EMBL" id="KAG5645782.1"/>
    </source>
</evidence>
<reference evidence="4" key="2">
    <citation type="submission" date="2021-10" db="EMBL/GenBank/DDBJ databases">
        <title>Phylogenomics reveals ancestral predisposition of the termite-cultivated fungus Termitomyces towards a domesticated lifestyle.</title>
        <authorList>
            <person name="Auxier B."/>
            <person name="Grum-Grzhimaylo A."/>
            <person name="Cardenas M.E."/>
            <person name="Lodge J.D."/>
            <person name="Laessoe T."/>
            <person name="Pedersen O."/>
            <person name="Smith M.E."/>
            <person name="Kuyper T.W."/>
            <person name="Franco-Molano E.A."/>
            <person name="Baroni T.J."/>
            <person name="Aanen D.K."/>
        </authorList>
    </citation>
    <scope>NUCLEOTIDE SEQUENCE</scope>
    <source>
        <strain evidence="4">AP01</strain>
        <tissue evidence="4">Mycelium</tissue>
    </source>
</reference>
<evidence type="ECO:0000256" key="2">
    <source>
        <dbReference type="SAM" id="Phobius"/>
    </source>
</evidence>
<dbReference type="Pfam" id="PF25886">
    <property type="entry name" value="Msy1"/>
    <property type="match status" value="1"/>
</dbReference>
<evidence type="ECO:0000256" key="1">
    <source>
        <dbReference type="SAM" id="MobiDB-lite"/>
    </source>
</evidence>
<keyword evidence="5" id="KW-1185">Reference proteome</keyword>
<keyword evidence="2" id="KW-0472">Membrane</keyword>
<dbReference type="OrthoDB" id="544685at2759"/>
<comment type="caution">
    <text evidence="4">The sequence shown here is derived from an EMBL/GenBank/DDBJ whole genome shotgun (WGS) entry which is preliminary data.</text>
</comment>
<feature type="compositionally biased region" description="Basic and acidic residues" evidence="1">
    <location>
        <begin position="434"/>
        <end position="443"/>
    </location>
</feature>
<accession>A0A9P7G813</accession>
<dbReference type="PANTHER" id="PTHR31323:SF1">
    <property type="entry name" value="MECHANOSENSITIVE ION CHANNEL PROTEIN"/>
    <property type="match status" value="1"/>
</dbReference>
<keyword evidence="2" id="KW-1133">Transmembrane helix</keyword>
<protein>
    <recommendedName>
        <fullName evidence="3">Mechanosensitive ion channel protein Msy1/2-like transmembrane domain-containing protein</fullName>
    </recommendedName>
</protein>
<sequence>MPSKTERDAEYHQVASAEDLPMSRSSPPYRLSAHEADYIDPTILASMPDDRKRAATVTDELDIPLNQWVDTVKSRPTVHYIDEVNHTMPAAPAYERTISGDGISSRASSIATDDEDSEDFDWSGEEDLLEEAKFEERMGKKTQRKRLGFKRILTLLSSTIIGSTFLAGLLVIPGVIVHIYWYNPHPTDRRRYVKDNVQAWLFWAAANLVISWYLAMAVDVIPVLVRFLVAGFWGHVSETVKTKFETYDSIKNSIKPLLYAASGWASWTIIFGNIYDPYNPGNTAESRALYTQRLQQVVAFSFFFALVICAKQMLSHTTAFFFHRTAYKDRVESVQEVLKAVEALRDYRPKSTPRHKKSPSTRTPRMPFFGGNTPINASNHSRSLASALRCATPLPGTPSKLRQSYAGGEDESEADNEDGDRTLVGSASASTFGKGKEKKDSHRLSWPLRPVSGYFSGSVKKHDPERENEASPLTPGRSTSPKPGYLQHQYPPTMMSRISDAELGGNGSAVVMGTGVWVELAGVAATLGKAANVVKNALLHDARNIKGKNIGDGSMTWNVSSTQEAKRLARSIYTRCKDRRRNYLLPSDFNPHSPAKPTRPPPFVYSTQITTATSPAPKSSPPWFAYTMSGAPSRAH</sequence>
<name>A0A9P7G813_9AGAR</name>
<dbReference type="GO" id="GO:0006874">
    <property type="term" value="P:intracellular calcium ion homeostasis"/>
    <property type="evidence" value="ECO:0007669"/>
    <property type="project" value="TreeGrafter"/>
</dbReference>
<dbReference type="InterPro" id="IPR058650">
    <property type="entry name" value="Msy1/2-like"/>
</dbReference>